<evidence type="ECO:0000259" key="5">
    <source>
        <dbReference type="Pfam" id="PF00501"/>
    </source>
</evidence>
<keyword evidence="2 7" id="KW-0436">Ligase</keyword>
<dbReference type="GO" id="GO:0016874">
    <property type="term" value="F:ligase activity"/>
    <property type="evidence" value="ECO:0007669"/>
    <property type="project" value="UniProtKB-KW"/>
</dbReference>
<keyword evidence="4" id="KW-0443">Lipid metabolism</keyword>
<dbReference type="CDD" id="cd05931">
    <property type="entry name" value="FAAL"/>
    <property type="match status" value="1"/>
</dbReference>
<dbReference type="InterPro" id="IPR025110">
    <property type="entry name" value="AMP-bd_C"/>
</dbReference>
<dbReference type="InterPro" id="IPR045851">
    <property type="entry name" value="AMP-bd_C_sf"/>
</dbReference>
<evidence type="ECO:0000256" key="4">
    <source>
        <dbReference type="ARBA" id="ARBA00023098"/>
    </source>
</evidence>
<reference evidence="7" key="1">
    <citation type="journal article" date="2020" name="mSystems">
        <title>Genome- and Community-Level Interaction Insights into Carbon Utilization and Element Cycling Functions of Hydrothermarchaeota in Hydrothermal Sediment.</title>
        <authorList>
            <person name="Zhou Z."/>
            <person name="Liu Y."/>
            <person name="Xu W."/>
            <person name="Pan J."/>
            <person name="Luo Z.H."/>
            <person name="Li M."/>
        </authorList>
    </citation>
    <scope>NUCLEOTIDE SEQUENCE [LARGE SCALE GENOMIC DNA]</scope>
    <source>
        <strain evidence="7">SpSt-374</strain>
    </source>
</reference>
<dbReference type="SUPFAM" id="SSF56801">
    <property type="entry name" value="Acetyl-CoA synthetase-like"/>
    <property type="match status" value="1"/>
</dbReference>
<proteinExistence type="inferred from homology"/>
<dbReference type="EMBL" id="DSPX01000133">
    <property type="protein sequence ID" value="HGG01628.1"/>
    <property type="molecule type" value="Genomic_DNA"/>
</dbReference>
<dbReference type="Gene3D" id="3.30.300.30">
    <property type="match status" value="1"/>
</dbReference>
<evidence type="ECO:0000313" key="7">
    <source>
        <dbReference type="EMBL" id="HGG01628.1"/>
    </source>
</evidence>
<dbReference type="GO" id="GO:0071766">
    <property type="term" value="P:Actinobacterium-type cell wall biogenesis"/>
    <property type="evidence" value="ECO:0007669"/>
    <property type="project" value="UniProtKB-ARBA"/>
</dbReference>
<dbReference type="GO" id="GO:0070566">
    <property type="term" value="F:adenylyltransferase activity"/>
    <property type="evidence" value="ECO:0007669"/>
    <property type="project" value="TreeGrafter"/>
</dbReference>
<dbReference type="Pfam" id="PF00501">
    <property type="entry name" value="AMP-binding"/>
    <property type="match status" value="1"/>
</dbReference>
<dbReference type="GO" id="GO:0005886">
    <property type="term" value="C:plasma membrane"/>
    <property type="evidence" value="ECO:0007669"/>
    <property type="project" value="TreeGrafter"/>
</dbReference>
<evidence type="ECO:0000256" key="2">
    <source>
        <dbReference type="ARBA" id="ARBA00022598"/>
    </source>
</evidence>
<dbReference type="Gene3D" id="3.40.50.12780">
    <property type="entry name" value="N-terminal domain of ligase-like"/>
    <property type="match status" value="1"/>
</dbReference>
<dbReference type="PROSITE" id="PS00455">
    <property type="entry name" value="AMP_BINDING"/>
    <property type="match status" value="1"/>
</dbReference>
<evidence type="ECO:0000256" key="3">
    <source>
        <dbReference type="ARBA" id="ARBA00022832"/>
    </source>
</evidence>
<dbReference type="FunFam" id="3.40.50.12780:FF:000013">
    <property type="entry name" value="Long-chain-fatty-acid--AMP ligase FadD32"/>
    <property type="match status" value="1"/>
</dbReference>
<gene>
    <name evidence="7" type="ORF">ENR15_13510</name>
</gene>
<keyword evidence="3" id="KW-0276">Fatty acid metabolism</keyword>
<sequence>MPNHSNFVNLLRDRAQEMPEQTLYSFLPDGETVGSSLTYGELDQRARAIAATLQQLGVQGERALLIYPWGASLEFIAAFFGCLYAGVVAVTTYPPRPNQSLGGFQARLTSSQANLVLTTSDQLNKLDNQQLQDLPLLLSTQKLATDTIPTKESASWIESTFSPDTLAFLQYTSGSTGTPKGVMVTHGNLIHNSAAIHASFQTSPQDHSLIWLPLFHDMGLIGGVLQPLYAGFRVTLMSPVTFLQNPLLWLKAISRYRATITGAPNFAYDQCARKIPESVLPSLDLSSLQVAFSGAEPVRAETLDLFASKFAPCGFRKEAFYPCYGMAEATLLVSGGLRTEIPQVQYVEGAALEENRVVPAVPGAQGTRSVVSCGRTWEGQKVVIVHPETRIPVNTGQVGEIWVSGEGLGKGYWQQPEETEKTFHAYLAADAHNLPNGPYLRTGDLGFLLDEDLFITGRLKNTIVIWGRNHYPQNIEHTAENSHPALRPSCSAAFAVEIDGEERLVVALEVERTHLRQLDADAVVECVRQALKKEYDLEVSAVLLLKTATIPKTSSGKIQRLACRDKFLEGSLDLVAQWSNFQVEQTGVLENWNAPEVAAAP</sequence>
<dbReference type="InterPro" id="IPR040097">
    <property type="entry name" value="FAAL/FAAC"/>
</dbReference>
<dbReference type="AlphaFoldDB" id="A0A7C3ZX51"/>
<feature type="domain" description="AMP-dependent synthetase/ligase" evidence="5">
    <location>
        <begin position="12"/>
        <end position="413"/>
    </location>
</feature>
<dbReference type="PANTHER" id="PTHR22754:SF32">
    <property type="entry name" value="DISCO-INTERACTING PROTEIN 2"/>
    <property type="match status" value="1"/>
</dbReference>
<evidence type="ECO:0000256" key="1">
    <source>
        <dbReference type="ARBA" id="ARBA00006432"/>
    </source>
</evidence>
<dbReference type="PANTHER" id="PTHR22754">
    <property type="entry name" value="DISCO-INTERACTING PROTEIN 2 DIP2 -RELATED"/>
    <property type="match status" value="1"/>
</dbReference>
<accession>A0A7C3ZX51</accession>
<feature type="domain" description="AMP-binding enzyme C-terminal" evidence="6">
    <location>
        <begin position="461"/>
        <end position="576"/>
    </location>
</feature>
<dbReference type="Pfam" id="PF23024">
    <property type="entry name" value="AMP-dom_DIP2-like"/>
    <property type="match status" value="1"/>
</dbReference>
<organism evidence="7">
    <name type="scientific">Planktothricoides sp. SpSt-374</name>
    <dbReference type="NCBI Taxonomy" id="2282167"/>
    <lineage>
        <taxon>Bacteria</taxon>
        <taxon>Bacillati</taxon>
        <taxon>Cyanobacteriota</taxon>
        <taxon>Cyanophyceae</taxon>
        <taxon>Oscillatoriophycideae</taxon>
        <taxon>Oscillatoriales</taxon>
        <taxon>Oscillatoriaceae</taxon>
        <taxon>Planktothricoides</taxon>
    </lineage>
</organism>
<dbReference type="InterPro" id="IPR000873">
    <property type="entry name" value="AMP-dep_synth/lig_dom"/>
</dbReference>
<evidence type="ECO:0000259" key="6">
    <source>
        <dbReference type="Pfam" id="PF23024"/>
    </source>
</evidence>
<dbReference type="InterPro" id="IPR042099">
    <property type="entry name" value="ANL_N_sf"/>
</dbReference>
<protein>
    <submittedName>
        <fullName evidence="7">Fatty acyl-AMP ligase</fullName>
    </submittedName>
</protein>
<dbReference type="GO" id="GO:0006633">
    <property type="term" value="P:fatty acid biosynthetic process"/>
    <property type="evidence" value="ECO:0007669"/>
    <property type="project" value="TreeGrafter"/>
</dbReference>
<comment type="caution">
    <text evidence="7">The sequence shown here is derived from an EMBL/GenBank/DDBJ whole genome shotgun (WGS) entry which is preliminary data.</text>
</comment>
<comment type="similarity">
    <text evidence="1">Belongs to the ATP-dependent AMP-binding enzyme family.</text>
</comment>
<dbReference type="InterPro" id="IPR020845">
    <property type="entry name" value="AMP-binding_CS"/>
</dbReference>
<name>A0A7C3ZX51_9CYAN</name>